<dbReference type="SUPFAM" id="SSF52172">
    <property type="entry name" value="CheY-like"/>
    <property type="match status" value="1"/>
</dbReference>
<dbReference type="Pfam" id="PF00196">
    <property type="entry name" value="GerE"/>
    <property type="match status" value="1"/>
</dbReference>
<dbReference type="GO" id="GO:0006355">
    <property type="term" value="P:regulation of DNA-templated transcription"/>
    <property type="evidence" value="ECO:0007669"/>
    <property type="project" value="InterPro"/>
</dbReference>
<dbReference type="CDD" id="cd06170">
    <property type="entry name" value="LuxR_C_like"/>
    <property type="match status" value="1"/>
</dbReference>
<dbReference type="InterPro" id="IPR001789">
    <property type="entry name" value="Sig_transdc_resp-reg_receiver"/>
</dbReference>
<evidence type="ECO:0000256" key="2">
    <source>
        <dbReference type="ARBA" id="ARBA00023125"/>
    </source>
</evidence>
<dbReference type="InterPro" id="IPR016032">
    <property type="entry name" value="Sig_transdc_resp-reg_C-effctor"/>
</dbReference>
<dbReference type="SUPFAM" id="SSF46894">
    <property type="entry name" value="C-terminal effector domain of the bipartite response regulators"/>
    <property type="match status" value="1"/>
</dbReference>
<accession>A0AAP2GMD9</accession>
<sequence>MTKIILADDHQLFIEGVRTVLTEIPEVEITATVNNGSDLMEKFRSTTVDLVLLDLNMPKIDGLKCLQEIKKERPHVKVLVLTNYNQPELMEEVKQLKADGFMVKNSTATELRQAVERILAGEKLFSELQKPGVLDESSYFFDDFLKKFKLTRREVDIIRLVCREFSSKQIAAELHLSEFTVNTHRKNIQRKLNVKNVAGLVAFAKEHQLVR</sequence>
<dbReference type="PROSITE" id="PS50043">
    <property type="entry name" value="HTH_LUXR_2"/>
    <property type="match status" value="1"/>
</dbReference>
<name>A0AAP2GMD9_9BACT</name>
<dbReference type="Pfam" id="PF00072">
    <property type="entry name" value="Response_reg"/>
    <property type="match status" value="1"/>
</dbReference>
<gene>
    <name evidence="6" type="ORF">KK083_29960</name>
</gene>
<evidence type="ECO:0000313" key="6">
    <source>
        <dbReference type="EMBL" id="MBT1701154.1"/>
    </source>
</evidence>
<dbReference type="PANTHER" id="PTHR43214">
    <property type="entry name" value="TWO-COMPONENT RESPONSE REGULATOR"/>
    <property type="match status" value="1"/>
</dbReference>
<dbReference type="InterPro" id="IPR039420">
    <property type="entry name" value="WalR-like"/>
</dbReference>
<evidence type="ECO:0000256" key="3">
    <source>
        <dbReference type="PROSITE-ProRule" id="PRU00169"/>
    </source>
</evidence>
<dbReference type="Gene3D" id="3.40.50.2300">
    <property type="match status" value="1"/>
</dbReference>
<evidence type="ECO:0000313" key="7">
    <source>
        <dbReference type="Proteomes" id="UP001319200"/>
    </source>
</evidence>
<dbReference type="SMART" id="SM00421">
    <property type="entry name" value="HTH_LUXR"/>
    <property type="match status" value="1"/>
</dbReference>
<dbReference type="AlphaFoldDB" id="A0AAP2GMD9"/>
<dbReference type="Proteomes" id="UP001319200">
    <property type="component" value="Unassembled WGS sequence"/>
</dbReference>
<dbReference type="GO" id="GO:0000160">
    <property type="term" value="P:phosphorelay signal transduction system"/>
    <property type="evidence" value="ECO:0007669"/>
    <property type="project" value="InterPro"/>
</dbReference>
<feature type="domain" description="Response regulatory" evidence="5">
    <location>
        <begin position="3"/>
        <end position="119"/>
    </location>
</feature>
<keyword evidence="2" id="KW-0238">DNA-binding</keyword>
<keyword evidence="7" id="KW-1185">Reference proteome</keyword>
<dbReference type="InterPro" id="IPR000792">
    <property type="entry name" value="Tscrpt_reg_LuxR_C"/>
</dbReference>
<feature type="domain" description="HTH luxR-type" evidence="4">
    <location>
        <begin position="143"/>
        <end position="208"/>
    </location>
</feature>
<evidence type="ECO:0000259" key="4">
    <source>
        <dbReference type="PROSITE" id="PS50043"/>
    </source>
</evidence>
<reference evidence="6 7" key="1">
    <citation type="submission" date="2021-05" db="EMBL/GenBank/DDBJ databases">
        <title>A Polyphasic approach of four new species of the genus Ohtaekwangia: Ohtaekwangia histidinii sp. nov., Ohtaekwangia cretensis sp. nov., Ohtaekwangia indiensis sp. nov., Ohtaekwangia reichenbachii sp. nov. from diverse environment.</title>
        <authorList>
            <person name="Octaviana S."/>
        </authorList>
    </citation>
    <scope>NUCLEOTIDE SEQUENCE [LARGE SCALE GENOMIC DNA]</scope>
    <source>
        <strain evidence="6 7">PWU4</strain>
    </source>
</reference>
<keyword evidence="1 3" id="KW-0597">Phosphoprotein</keyword>
<dbReference type="CDD" id="cd17535">
    <property type="entry name" value="REC_NarL-like"/>
    <property type="match status" value="1"/>
</dbReference>
<dbReference type="InterPro" id="IPR011006">
    <property type="entry name" value="CheY-like_superfamily"/>
</dbReference>
<protein>
    <submittedName>
        <fullName evidence="6">Response regulator transcription factor</fullName>
    </submittedName>
</protein>
<evidence type="ECO:0000256" key="1">
    <source>
        <dbReference type="ARBA" id="ARBA00022553"/>
    </source>
</evidence>
<dbReference type="GO" id="GO:0003677">
    <property type="term" value="F:DNA binding"/>
    <property type="evidence" value="ECO:0007669"/>
    <property type="project" value="UniProtKB-KW"/>
</dbReference>
<dbReference type="PANTHER" id="PTHR43214:SF17">
    <property type="entry name" value="TRANSCRIPTIONAL REGULATORY PROTEIN RCSB"/>
    <property type="match status" value="1"/>
</dbReference>
<dbReference type="InterPro" id="IPR058245">
    <property type="entry name" value="NreC/VraR/RcsB-like_REC"/>
</dbReference>
<dbReference type="EMBL" id="JAHESF010000059">
    <property type="protein sequence ID" value="MBT1701154.1"/>
    <property type="molecule type" value="Genomic_DNA"/>
</dbReference>
<dbReference type="PROSITE" id="PS50110">
    <property type="entry name" value="RESPONSE_REGULATORY"/>
    <property type="match status" value="1"/>
</dbReference>
<dbReference type="Gene3D" id="1.10.10.10">
    <property type="entry name" value="Winged helix-like DNA-binding domain superfamily/Winged helix DNA-binding domain"/>
    <property type="match status" value="1"/>
</dbReference>
<dbReference type="PRINTS" id="PR00038">
    <property type="entry name" value="HTHLUXR"/>
</dbReference>
<organism evidence="6 7">
    <name type="scientific">Chryseosolibacter histidini</name>
    <dbReference type="NCBI Taxonomy" id="2782349"/>
    <lineage>
        <taxon>Bacteria</taxon>
        <taxon>Pseudomonadati</taxon>
        <taxon>Bacteroidota</taxon>
        <taxon>Cytophagia</taxon>
        <taxon>Cytophagales</taxon>
        <taxon>Chryseotaleaceae</taxon>
        <taxon>Chryseosolibacter</taxon>
    </lineage>
</organism>
<dbReference type="InterPro" id="IPR036388">
    <property type="entry name" value="WH-like_DNA-bd_sf"/>
</dbReference>
<comment type="caution">
    <text evidence="6">The sequence shown here is derived from an EMBL/GenBank/DDBJ whole genome shotgun (WGS) entry which is preliminary data.</text>
</comment>
<evidence type="ECO:0000259" key="5">
    <source>
        <dbReference type="PROSITE" id="PS50110"/>
    </source>
</evidence>
<feature type="modified residue" description="4-aspartylphosphate" evidence="3">
    <location>
        <position position="54"/>
    </location>
</feature>
<dbReference type="SMART" id="SM00448">
    <property type="entry name" value="REC"/>
    <property type="match status" value="1"/>
</dbReference>
<proteinExistence type="predicted"/>
<dbReference type="RefSeq" id="WP_254169841.1">
    <property type="nucleotide sequence ID" value="NZ_JAHESF010000059.1"/>
</dbReference>